<accession>A0A8T0H1Z7</accession>
<feature type="binding site" evidence="6">
    <location>
        <begin position="104"/>
        <end position="111"/>
    </location>
    <ligand>
        <name>substrate</name>
    </ligand>
</feature>
<feature type="binding site" evidence="6">
    <location>
        <position position="154"/>
    </location>
    <ligand>
        <name>substrate</name>
    </ligand>
</feature>
<dbReference type="Proteomes" id="UP000822688">
    <property type="component" value="Chromosome 7"/>
</dbReference>
<keyword evidence="4" id="KW-0413">Isomerase</keyword>
<feature type="active site" description="Tele-phosphohistidine intermediate" evidence="5">
    <location>
        <position position="105"/>
    </location>
</feature>
<evidence type="ECO:0000256" key="5">
    <source>
        <dbReference type="PIRSR" id="PIRSR613078-1"/>
    </source>
</evidence>
<dbReference type="InterPro" id="IPR029033">
    <property type="entry name" value="His_PPase_superfam"/>
</dbReference>
<proteinExistence type="inferred from homology"/>
<gene>
    <name evidence="8" type="ORF">KC19_7G022600</name>
</gene>
<evidence type="ECO:0000256" key="6">
    <source>
        <dbReference type="PIRSR" id="PIRSR613078-2"/>
    </source>
</evidence>
<dbReference type="GO" id="GO:0006096">
    <property type="term" value="P:glycolytic process"/>
    <property type="evidence" value="ECO:0007669"/>
    <property type="project" value="UniProtKB-KW"/>
</dbReference>
<dbReference type="NCBIfam" id="NF002217">
    <property type="entry name" value="PRK01112.1"/>
    <property type="match status" value="1"/>
</dbReference>
<dbReference type="PROSITE" id="PS00175">
    <property type="entry name" value="PG_MUTASE"/>
    <property type="match status" value="1"/>
</dbReference>
<feature type="binding site" evidence="6">
    <location>
        <begin position="279"/>
        <end position="280"/>
    </location>
    <ligand>
        <name>substrate</name>
    </ligand>
</feature>
<evidence type="ECO:0000256" key="2">
    <source>
        <dbReference type="ARBA" id="ARBA00012028"/>
    </source>
</evidence>
<name>A0A8T0H1Z7_CERPU</name>
<dbReference type="PANTHER" id="PTHR11931">
    <property type="entry name" value="PHOSPHOGLYCERATE MUTASE"/>
    <property type="match status" value="1"/>
</dbReference>
<dbReference type="HAMAP" id="MF_01039">
    <property type="entry name" value="PGAM_GpmA"/>
    <property type="match status" value="1"/>
</dbReference>
<dbReference type="CDD" id="cd07067">
    <property type="entry name" value="HP_PGM_like"/>
    <property type="match status" value="1"/>
</dbReference>
<dbReference type="OrthoDB" id="354304at2759"/>
<keyword evidence="9" id="KW-1185">Reference proteome</keyword>
<keyword evidence="3" id="KW-0324">Glycolysis</keyword>
<dbReference type="Gene3D" id="3.40.50.1240">
    <property type="entry name" value="Phosphoglycerate mutase-like"/>
    <property type="match status" value="1"/>
</dbReference>
<comment type="caution">
    <text evidence="8">The sequence shown here is derived from an EMBL/GenBank/DDBJ whole genome shotgun (WGS) entry which is preliminary data.</text>
</comment>
<reference evidence="8" key="1">
    <citation type="submission" date="2020-06" db="EMBL/GenBank/DDBJ databases">
        <title>WGS assembly of Ceratodon purpureus strain R40.</title>
        <authorList>
            <person name="Carey S.B."/>
            <person name="Jenkins J."/>
            <person name="Shu S."/>
            <person name="Lovell J.T."/>
            <person name="Sreedasyam A."/>
            <person name="Maumus F."/>
            <person name="Tiley G.P."/>
            <person name="Fernandez-Pozo N."/>
            <person name="Barry K."/>
            <person name="Chen C."/>
            <person name="Wang M."/>
            <person name="Lipzen A."/>
            <person name="Daum C."/>
            <person name="Saski C.A."/>
            <person name="Payton A.C."/>
            <person name="Mcbreen J.C."/>
            <person name="Conrad R.E."/>
            <person name="Kollar L.M."/>
            <person name="Olsson S."/>
            <person name="Huttunen S."/>
            <person name="Landis J.B."/>
            <person name="Wickett N.J."/>
            <person name="Johnson M.G."/>
            <person name="Rensing S.A."/>
            <person name="Grimwood J."/>
            <person name="Schmutz J."/>
            <person name="Mcdaniel S.F."/>
        </authorList>
    </citation>
    <scope>NUCLEOTIDE SEQUENCE</scope>
    <source>
        <strain evidence="8">R40</strain>
    </source>
</reference>
<evidence type="ECO:0000256" key="3">
    <source>
        <dbReference type="ARBA" id="ARBA00023152"/>
    </source>
</evidence>
<dbReference type="SMART" id="SM00855">
    <property type="entry name" value="PGAM"/>
    <property type="match status" value="1"/>
</dbReference>
<feature type="site" description="Transition state stabilizer" evidence="7">
    <location>
        <position position="278"/>
    </location>
</feature>
<evidence type="ECO:0000256" key="4">
    <source>
        <dbReference type="ARBA" id="ARBA00023235"/>
    </source>
</evidence>
<dbReference type="Pfam" id="PF00300">
    <property type="entry name" value="His_Phos_1"/>
    <property type="match status" value="1"/>
</dbReference>
<feature type="binding site" evidence="6">
    <location>
        <begin position="208"/>
        <end position="211"/>
    </location>
    <ligand>
        <name>substrate</name>
    </ligand>
</feature>
<sequence length="351" mass="38312">MASVVSLCRSAGFHERVVSCVEGRHSGVGGSFGLRSGVAFGSGVGSLRRSDGCTSSGGRLSGGVGRLEWRVAVVAKVRRSGDEVVTQANGAPASKTESALILIRHGESLWNSKNLFTGCVDVPLSEKGVNEAIEAGKRISDMPVDMIFTSALIRAQMTAMLAMTQHHRQKVPVILHNESERAEAWSRIFSEGTDDEVIPVVTAWQLNERMYGELQGLNKKETADKFGAEKVHEWRRSYDIPPPNGESLEMCAKRSVEYFKKNVVPMLSAGKNIMIAAHGNSLRAIIMYLDSLTPQEVIELELTTGIPMLYTFKDSKFLRRGSPVGPTVAGVYALTKDLARYRDQSRKGSSH</sequence>
<feature type="binding site" evidence="6">
    <location>
        <position position="219"/>
    </location>
    <ligand>
        <name>substrate</name>
    </ligand>
</feature>
<protein>
    <recommendedName>
        <fullName evidence="2">phosphoglycerate mutase (2,3-diphosphoglycerate-dependent)</fullName>
        <ecNumber evidence="2">5.4.2.11</ecNumber>
    </recommendedName>
</protein>
<dbReference type="EC" id="5.4.2.11" evidence="2"/>
<dbReference type="InterPro" id="IPR013078">
    <property type="entry name" value="His_Pase_superF_clade-1"/>
</dbReference>
<feature type="active site" description="Proton donor/acceptor" evidence="5">
    <location>
        <position position="208"/>
    </location>
</feature>
<feature type="binding site" evidence="6">
    <location>
        <begin position="117"/>
        <end position="118"/>
    </location>
    <ligand>
        <name>substrate</name>
    </ligand>
</feature>
<evidence type="ECO:0000256" key="1">
    <source>
        <dbReference type="ARBA" id="ARBA00006717"/>
    </source>
</evidence>
<comment type="similarity">
    <text evidence="1">Belongs to the phosphoglycerate mutase family. BPG-dependent PGAM subfamily.</text>
</comment>
<dbReference type="SUPFAM" id="SSF53254">
    <property type="entry name" value="Phosphoglycerate mutase-like"/>
    <property type="match status" value="1"/>
</dbReference>
<organism evidence="8 9">
    <name type="scientific">Ceratodon purpureus</name>
    <name type="common">Fire moss</name>
    <name type="synonym">Dicranum purpureum</name>
    <dbReference type="NCBI Taxonomy" id="3225"/>
    <lineage>
        <taxon>Eukaryota</taxon>
        <taxon>Viridiplantae</taxon>
        <taxon>Streptophyta</taxon>
        <taxon>Embryophyta</taxon>
        <taxon>Bryophyta</taxon>
        <taxon>Bryophytina</taxon>
        <taxon>Bryopsida</taxon>
        <taxon>Dicranidae</taxon>
        <taxon>Pseudoditrichales</taxon>
        <taxon>Ditrichaceae</taxon>
        <taxon>Ceratodon</taxon>
    </lineage>
</organism>
<dbReference type="EMBL" id="CM026428">
    <property type="protein sequence ID" value="KAG0565906.1"/>
    <property type="molecule type" value="Genomic_DNA"/>
</dbReference>
<dbReference type="AlphaFoldDB" id="A0A8T0H1Z7"/>
<evidence type="ECO:0000313" key="9">
    <source>
        <dbReference type="Proteomes" id="UP000822688"/>
    </source>
</evidence>
<evidence type="ECO:0000256" key="7">
    <source>
        <dbReference type="PIRSR" id="PIRSR613078-3"/>
    </source>
</evidence>
<dbReference type="GO" id="GO:0004619">
    <property type="term" value="F:phosphoglycerate mutase activity"/>
    <property type="evidence" value="ECO:0007669"/>
    <property type="project" value="UniProtKB-EC"/>
</dbReference>
<evidence type="ECO:0000313" key="8">
    <source>
        <dbReference type="EMBL" id="KAG0565906.1"/>
    </source>
</evidence>
<dbReference type="InterPro" id="IPR005952">
    <property type="entry name" value="Phosphogly_mut1"/>
</dbReference>
<dbReference type="InterPro" id="IPR001345">
    <property type="entry name" value="PG/BPGM_mutase_AS"/>
</dbReference>
<feature type="binding site" evidence="6">
    <location>
        <begin position="235"/>
        <end position="236"/>
    </location>
    <ligand>
        <name>substrate</name>
    </ligand>
</feature>